<accession>A0A6J6HW79</accession>
<evidence type="ECO:0000313" key="2">
    <source>
        <dbReference type="EMBL" id="CAB4612708.1"/>
    </source>
</evidence>
<feature type="compositionally biased region" description="Basic and acidic residues" evidence="1">
    <location>
        <begin position="41"/>
        <end position="64"/>
    </location>
</feature>
<feature type="compositionally biased region" description="Basic and acidic residues" evidence="1">
    <location>
        <begin position="75"/>
        <end position="99"/>
    </location>
</feature>
<feature type="compositionally biased region" description="Basic and acidic residues" evidence="1">
    <location>
        <begin position="119"/>
        <end position="130"/>
    </location>
</feature>
<name>A0A6J6HW79_9ZZZZ</name>
<protein>
    <submittedName>
        <fullName evidence="2">Unannotated protein</fullName>
    </submittedName>
</protein>
<sequence>MDGGQTEEENDDGPTESLPENTLQNAGLRHRSETATGEQGGLHDDHPDRSEQSEHGGDAHHRYEFPSVGPLIVEKGQKEREAGGEQGSEIHEEPRDGARDLPPPVGGRAAPAGGGIDRVGTDPEQERPADRMPVGRQDPIGGDIGPVGEIGSESGGNGPAGGIDPTGSVVDPGPVDVADTEPAEIDRDRFAERGVDLDR</sequence>
<reference evidence="2" key="1">
    <citation type="submission" date="2020-05" db="EMBL/GenBank/DDBJ databases">
        <authorList>
            <person name="Chiriac C."/>
            <person name="Salcher M."/>
            <person name="Ghai R."/>
            <person name="Kavagutti S V."/>
        </authorList>
    </citation>
    <scope>NUCLEOTIDE SEQUENCE</scope>
</reference>
<dbReference type="AlphaFoldDB" id="A0A6J6HW79"/>
<feature type="compositionally biased region" description="Acidic residues" evidence="1">
    <location>
        <begin position="1"/>
        <end position="14"/>
    </location>
</feature>
<evidence type="ECO:0000256" key="1">
    <source>
        <dbReference type="SAM" id="MobiDB-lite"/>
    </source>
</evidence>
<feature type="region of interest" description="Disordered" evidence="1">
    <location>
        <begin position="1"/>
        <end position="199"/>
    </location>
</feature>
<dbReference type="EMBL" id="CAEZUP010000048">
    <property type="protein sequence ID" value="CAB4612708.1"/>
    <property type="molecule type" value="Genomic_DNA"/>
</dbReference>
<organism evidence="2">
    <name type="scientific">freshwater metagenome</name>
    <dbReference type="NCBI Taxonomy" id="449393"/>
    <lineage>
        <taxon>unclassified sequences</taxon>
        <taxon>metagenomes</taxon>
        <taxon>ecological metagenomes</taxon>
    </lineage>
</organism>
<gene>
    <name evidence="2" type="ORF">UFOPK1835_01200</name>
</gene>
<proteinExistence type="predicted"/>
<feature type="compositionally biased region" description="Basic and acidic residues" evidence="1">
    <location>
        <begin position="184"/>
        <end position="199"/>
    </location>
</feature>